<dbReference type="EMBL" id="JABDSR010000011">
    <property type="protein sequence ID" value="NMW85737.1"/>
    <property type="molecule type" value="Genomic_DNA"/>
</dbReference>
<organism evidence="2 3">
    <name type="scientific">Peptoniphilus faecalis</name>
    <dbReference type="NCBI Taxonomy" id="2731255"/>
    <lineage>
        <taxon>Bacteria</taxon>
        <taxon>Bacillati</taxon>
        <taxon>Bacillota</taxon>
        <taxon>Tissierellia</taxon>
        <taxon>Tissierellales</taxon>
        <taxon>Peptoniphilaceae</taxon>
        <taxon>Peptoniphilus</taxon>
    </lineage>
</organism>
<name>A0A848R8U6_9FIRM</name>
<feature type="transmembrane region" description="Helical" evidence="1">
    <location>
        <begin position="62"/>
        <end position="83"/>
    </location>
</feature>
<feature type="transmembrane region" description="Helical" evidence="1">
    <location>
        <begin position="35"/>
        <end position="56"/>
    </location>
</feature>
<dbReference type="GO" id="GO:0015501">
    <property type="term" value="F:glutamate:sodium symporter activity"/>
    <property type="evidence" value="ECO:0007669"/>
    <property type="project" value="InterPro"/>
</dbReference>
<dbReference type="PANTHER" id="PTHR36178">
    <property type="entry name" value="SLR0625 PROTEIN"/>
    <property type="match status" value="1"/>
</dbReference>
<feature type="transmembrane region" description="Helical" evidence="1">
    <location>
        <begin position="223"/>
        <end position="240"/>
    </location>
</feature>
<dbReference type="AlphaFoldDB" id="A0A848R8U6"/>
<feature type="transmembrane region" description="Helical" evidence="1">
    <location>
        <begin position="6"/>
        <end position="23"/>
    </location>
</feature>
<dbReference type="Pfam" id="PF03616">
    <property type="entry name" value="Glt_symporter"/>
    <property type="match status" value="1"/>
</dbReference>
<keyword evidence="1" id="KW-1133">Transmembrane helix</keyword>
<dbReference type="InterPro" id="IPR004445">
    <property type="entry name" value="GltS"/>
</dbReference>
<accession>A0A848R8U6</accession>
<feature type="transmembrane region" description="Helical" evidence="1">
    <location>
        <begin position="125"/>
        <end position="149"/>
    </location>
</feature>
<feature type="transmembrane region" description="Helical" evidence="1">
    <location>
        <begin position="316"/>
        <end position="338"/>
    </location>
</feature>
<reference evidence="2" key="1">
    <citation type="submission" date="2020-04" db="EMBL/GenBank/DDBJ databases">
        <title>Peptoniphilus sp. nov. isolated from swine feces.</title>
        <authorList>
            <person name="Ryu S.W."/>
        </authorList>
    </citation>
    <scope>NUCLEOTIDE SEQUENCE [LARGE SCALE GENOMIC DNA]</scope>
    <source>
        <strain evidence="2">AGMB00490</strain>
    </source>
</reference>
<keyword evidence="3" id="KW-1185">Reference proteome</keyword>
<proteinExistence type="predicted"/>
<evidence type="ECO:0000313" key="2">
    <source>
        <dbReference type="EMBL" id="NMW85737.1"/>
    </source>
</evidence>
<dbReference type="RefSeq" id="WP_169969981.1">
    <property type="nucleotide sequence ID" value="NZ_JABDSR010000011.1"/>
</dbReference>
<protein>
    <submittedName>
        <fullName evidence="2">Sodium:glutamate symporter</fullName>
    </submittedName>
</protein>
<dbReference type="Proteomes" id="UP000568273">
    <property type="component" value="Unassembled WGS sequence"/>
</dbReference>
<gene>
    <name evidence="2" type="ORF">HKO22_08310</name>
</gene>
<keyword evidence="1" id="KW-0812">Transmembrane</keyword>
<keyword evidence="1" id="KW-0472">Membrane</keyword>
<comment type="caution">
    <text evidence="2">The sequence shown here is derived from an EMBL/GenBank/DDBJ whole genome shotgun (WGS) entry which is preliminary data.</text>
</comment>
<dbReference type="GO" id="GO:0016020">
    <property type="term" value="C:membrane"/>
    <property type="evidence" value="ECO:0007669"/>
    <property type="project" value="InterPro"/>
</dbReference>
<evidence type="ECO:0000256" key="1">
    <source>
        <dbReference type="SAM" id="Phobius"/>
    </source>
</evidence>
<evidence type="ECO:0000313" key="3">
    <source>
        <dbReference type="Proteomes" id="UP000568273"/>
    </source>
</evidence>
<dbReference type="PANTHER" id="PTHR36178:SF1">
    <property type="entry name" value="SODIUM_GLUTAMATE SYMPORTER"/>
    <property type="match status" value="1"/>
</dbReference>
<dbReference type="GO" id="GO:0015813">
    <property type="term" value="P:L-glutamate transmembrane transport"/>
    <property type="evidence" value="ECO:0007669"/>
    <property type="project" value="InterPro"/>
</dbReference>
<feature type="transmembrane region" description="Helical" evidence="1">
    <location>
        <begin position="90"/>
        <end position="113"/>
    </location>
</feature>
<feature type="transmembrane region" description="Helical" evidence="1">
    <location>
        <begin position="386"/>
        <end position="406"/>
    </location>
</feature>
<feature type="transmembrane region" description="Helical" evidence="1">
    <location>
        <begin position="412"/>
        <end position="432"/>
    </location>
</feature>
<feature type="transmembrane region" description="Helical" evidence="1">
    <location>
        <begin position="161"/>
        <end position="184"/>
    </location>
</feature>
<sequence>MTVASFMDDIILLMIFLVIGFSIREIVKPLQKLYIPSSIIGGLIALILGQQVLGIIEIPETFNQLSGTFITIVMTALVFGISINKKRINAYLDFTLLMLITYGIQLLFGTVIGEALGKIWTNLPPAWGTLGVFAFFGGHGNSAVAGALYQELGVQDNLSMGMILATIGLISAIAVGMIIVNWGIRKGYANYLVDDEGQEILLGGVLSEDKQISIGNEKASSSAINSLALQFALLCVAIFIGDKIIDLLSMINEMFNKIPNMARGMIGAAILYNLMKAFKVDGYADKKTCSTISGFCLELIITSAIATLRLDFFSTYIVPIAIFSMANIILTLIISLFIGKKLCRIDWFEKVLLNFGQSTGNASTGLALVRSVDPDFKSTAAESTGVGSAVLVPLTGTLPAIVPIIAMQSITYVAGIGAAITLVAIILIVLFIRNNYR</sequence>